<evidence type="ECO:0000313" key="9">
    <source>
        <dbReference type="EMBL" id="SJM53640.1"/>
    </source>
</evidence>
<dbReference type="OrthoDB" id="9806213at2"/>
<dbReference type="GO" id="GO:0009007">
    <property type="term" value="F:site-specific DNA-methyltransferase (adenine-specific) activity"/>
    <property type="evidence" value="ECO:0007669"/>
    <property type="project" value="UniProtKB-EC"/>
</dbReference>
<dbReference type="SUPFAM" id="SSF53335">
    <property type="entry name" value="S-adenosyl-L-methionine-dependent methyltransferases"/>
    <property type="match status" value="1"/>
</dbReference>
<dbReference type="PANTHER" id="PTHR33841">
    <property type="entry name" value="DNA METHYLTRANSFERASE YEEA-RELATED"/>
    <property type="match status" value="1"/>
</dbReference>
<organism evidence="9 10">
    <name type="scientific">Brevundimonas diminuta 3F5N</name>
    <dbReference type="NCBI Taxonomy" id="1255603"/>
    <lineage>
        <taxon>Bacteria</taxon>
        <taxon>Pseudomonadati</taxon>
        <taxon>Pseudomonadota</taxon>
        <taxon>Alphaproteobacteria</taxon>
        <taxon>Caulobacterales</taxon>
        <taxon>Caulobacteraceae</taxon>
        <taxon>Brevundimonas</taxon>
    </lineage>
</organism>
<evidence type="ECO:0000256" key="3">
    <source>
        <dbReference type="ARBA" id="ARBA00022679"/>
    </source>
</evidence>
<dbReference type="Gene3D" id="3.40.50.150">
    <property type="entry name" value="Vaccinia Virus protein VP39"/>
    <property type="match status" value="1"/>
</dbReference>
<dbReference type="InterPro" id="IPR046816">
    <property type="entry name" value="MmeI_Mtase"/>
</dbReference>
<dbReference type="EMBL" id="FUIE01000020">
    <property type="protein sequence ID" value="SJM53640.1"/>
    <property type="molecule type" value="Genomic_DNA"/>
</dbReference>
<dbReference type="PRINTS" id="PR00507">
    <property type="entry name" value="N12N6MTFRASE"/>
</dbReference>
<dbReference type="EC" id="2.1.1.72" evidence="1"/>
<feature type="domain" description="MmeI-like N-terminal" evidence="5">
    <location>
        <begin position="2"/>
        <end position="223"/>
    </location>
</feature>
<dbReference type="InterPro" id="IPR029063">
    <property type="entry name" value="SAM-dependent_MTases_sf"/>
</dbReference>
<evidence type="ECO:0000259" key="8">
    <source>
        <dbReference type="Pfam" id="PF20473"/>
    </source>
</evidence>
<dbReference type="GO" id="GO:0032259">
    <property type="term" value="P:methylation"/>
    <property type="evidence" value="ECO:0007669"/>
    <property type="project" value="UniProtKB-KW"/>
</dbReference>
<accession>A0A1R4FCE0</accession>
<evidence type="ECO:0000256" key="4">
    <source>
        <dbReference type="ARBA" id="ARBA00047942"/>
    </source>
</evidence>
<dbReference type="Pfam" id="PF20464">
    <property type="entry name" value="MmeI_N"/>
    <property type="match status" value="1"/>
</dbReference>
<dbReference type="AlphaFoldDB" id="A0A1R4FCE0"/>
<dbReference type="InterPro" id="IPR046817">
    <property type="entry name" value="MmeI_N"/>
</dbReference>
<keyword evidence="3" id="KW-0808">Transferase</keyword>
<feature type="domain" description="MmeI-like helicase spacer" evidence="6">
    <location>
        <begin position="246"/>
        <end position="315"/>
    </location>
</feature>
<comment type="catalytic activity">
    <reaction evidence="4">
        <text>a 2'-deoxyadenosine in DNA + S-adenosyl-L-methionine = an N(6)-methyl-2'-deoxyadenosine in DNA + S-adenosyl-L-homocysteine + H(+)</text>
        <dbReference type="Rhea" id="RHEA:15197"/>
        <dbReference type="Rhea" id="RHEA-COMP:12418"/>
        <dbReference type="Rhea" id="RHEA-COMP:12419"/>
        <dbReference type="ChEBI" id="CHEBI:15378"/>
        <dbReference type="ChEBI" id="CHEBI:57856"/>
        <dbReference type="ChEBI" id="CHEBI:59789"/>
        <dbReference type="ChEBI" id="CHEBI:90615"/>
        <dbReference type="ChEBI" id="CHEBI:90616"/>
        <dbReference type="EC" id="2.1.1.72"/>
    </reaction>
</comment>
<feature type="domain" description="MmeI-like target recognition" evidence="7">
    <location>
        <begin position="762"/>
        <end position="943"/>
    </location>
</feature>
<dbReference type="Pfam" id="PF20473">
    <property type="entry name" value="MmeI_Mtase"/>
    <property type="match status" value="1"/>
</dbReference>
<feature type="domain" description="MmeI-like DNA-methyltransferase" evidence="8">
    <location>
        <begin position="408"/>
        <end position="691"/>
    </location>
</feature>
<gene>
    <name evidence="9" type="ORF">FM111_03965</name>
</gene>
<evidence type="ECO:0000259" key="6">
    <source>
        <dbReference type="Pfam" id="PF20465"/>
    </source>
</evidence>
<dbReference type="Pfam" id="PF20465">
    <property type="entry name" value="MmeI_hel"/>
    <property type="match status" value="1"/>
</dbReference>
<dbReference type="PROSITE" id="PS00092">
    <property type="entry name" value="N6_MTASE"/>
    <property type="match status" value="1"/>
</dbReference>
<evidence type="ECO:0000259" key="5">
    <source>
        <dbReference type="Pfam" id="PF20464"/>
    </source>
</evidence>
<dbReference type="InterPro" id="IPR002052">
    <property type="entry name" value="DNA_methylase_N6_adenine_CS"/>
</dbReference>
<evidence type="ECO:0000256" key="2">
    <source>
        <dbReference type="ARBA" id="ARBA00022603"/>
    </source>
</evidence>
<dbReference type="InterPro" id="IPR050953">
    <property type="entry name" value="N4_N6_ade-DNA_methylase"/>
</dbReference>
<protein>
    <recommendedName>
        <fullName evidence="1">site-specific DNA-methyltransferase (adenine-specific)</fullName>
        <ecNumber evidence="1">2.1.1.72</ecNumber>
    </recommendedName>
</protein>
<evidence type="ECO:0000259" key="7">
    <source>
        <dbReference type="Pfam" id="PF20466"/>
    </source>
</evidence>
<reference evidence="9 10" key="1">
    <citation type="submission" date="2017-02" db="EMBL/GenBank/DDBJ databases">
        <authorList>
            <person name="Peterson S.W."/>
        </authorList>
    </citation>
    <scope>NUCLEOTIDE SEQUENCE [LARGE SCALE GENOMIC DNA]</scope>
    <source>
        <strain evidence="9 10">3F5N</strain>
    </source>
</reference>
<sequence>MDVEAFITRWSGATISERSHYQTFISQLCALIGVTAPDQETVGDRGYCFERRVEFRFHDGGAHRGFIDCYRRGAFVLEAKQSQKRAPGGELDPQRHLALFNGRGRKPPQGDAGAIERLMLDAKRQAETYAKALDEWPPFIVVVDVGRSIHLWADFDRQGKGYVPFPDLARCRISMDDLRDPAVRDRLRRVWDEPMSLDPASHVAAVTSDIAERLAWLVRSIRKRAPTDPGGRVDVVARAAWDKRSSLFVMQCIFAMFADSVELIDDRGFLRLLESYRGMADRFHISAADFFRRMNSGGHCSAVRQDLRRFNGGLFKEEAAVPVTEVELEALIAAAQRDWASVEPAIFGALLEQALDPTERGELGAHYTPKAYVRRLVEATIMEPLRAEWEAVAGLAVGHYASGDVVRARRAMRDFHRELCATRVLDPACGTGNFLYVAMDMMKDLESEVLTALTDLGDAQTALGLEGHTVSPEQFWGLEKNVHAAWIAEMVMWIGYLQWHFRNAGDAKPTEPILRNFNRIQHTDALLTWTREELVRDEQGRPLTHTRVLSRGDGLTAAVVREEREIARYIDPRPTAWPTAHFIIGNPPFIGGKDVRGELGDGYVDALWRVRQGRFRSADLVTAWWDRAAEILTAKNSALRRFGFITTNSITQTFSRRVLEHHLSGAPPMRLTFAIPDHPWIKGADRADVRIAMTVAERGEPNGQGRLLTVVDERMDDGETPDIVLREQRGDIGPDLTIGASVSEAQPLKANALLCSPGVKLHGGGFMVSPDRAEQLLAASSDGAENPIRAYRNGRDLASRPRGVNVIDLFGWTEEEVRRSHPAVFQHLLEAVKPERDRNNRAAYRDNWWVFGEPRSEFRPALEGLSRYIVTVETAKHRWFRFLDADILPDNTLIAVASDDPRILGVLSSHVHGLWALARGGRLEDRPVYNKKVCFDGFPFPDLNGGAGAEIGALAEEIDACRRQVLAQHEDLTMTGLYNVRRRLQEGVELTGAERDLYDRGQVGLLHHLHQRLDQQVTSAYGWRDGMTDQATLGALLELNRARRAQEERGDIHFLRPSYQAGRIRSSARAVQIEAPLDKVNARAPLPDAPAILAGVLLEELRREGRPLQPLELARRFDGRIGRRKTDRIEQTLAVLAVAGSVQRTDEGWFSPRRH</sequence>
<keyword evidence="2" id="KW-0489">Methyltransferase</keyword>
<dbReference type="RefSeq" id="WP_087139450.1">
    <property type="nucleotide sequence ID" value="NZ_FUIE01000020.1"/>
</dbReference>
<evidence type="ECO:0000256" key="1">
    <source>
        <dbReference type="ARBA" id="ARBA00011900"/>
    </source>
</evidence>
<dbReference type="InterPro" id="IPR046820">
    <property type="entry name" value="MmeI_TRD"/>
</dbReference>
<dbReference type="Proteomes" id="UP000195766">
    <property type="component" value="Unassembled WGS sequence"/>
</dbReference>
<dbReference type="InterPro" id="IPR046819">
    <property type="entry name" value="MmeI_hel"/>
</dbReference>
<dbReference type="PANTHER" id="PTHR33841:SF1">
    <property type="entry name" value="DNA METHYLTRANSFERASE A"/>
    <property type="match status" value="1"/>
</dbReference>
<name>A0A1R4FCE0_BREDI</name>
<proteinExistence type="predicted"/>
<evidence type="ECO:0000313" key="10">
    <source>
        <dbReference type="Proteomes" id="UP000195766"/>
    </source>
</evidence>
<dbReference type="Pfam" id="PF20466">
    <property type="entry name" value="MmeI_TRD"/>
    <property type="match status" value="1"/>
</dbReference>
<dbReference type="GO" id="GO:0003676">
    <property type="term" value="F:nucleic acid binding"/>
    <property type="evidence" value="ECO:0007669"/>
    <property type="project" value="InterPro"/>
</dbReference>